<dbReference type="Proteomes" id="UP000012960">
    <property type="component" value="Unplaced"/>
</dbReference>
<organism evidence="1 2">
    <name type="scientific">Musa acuminata subsp. malaccensis</name>
    <name type="common">Wild banana</name>
    <name type="synonym">Musa malaccensis</name>
    <dbReference type="NCBI Taxonomy" id="214687"/>
    <lineage>
        <taxon>Eukaryota</taxon>
        <taxon>Viridiplantae</taxon>
        <taxon>Streptophyta</taxon>
        <taxon>Embryophyta</taxon>
        <taxon>Tracheophyta</taxon>
        <taxon>Spermatophyta</taxon>
        <taxon>Magnoliopsida</taxon>
        <taxon>Liliopsida</taxon>
        <taxon>Zingiberales</taxon>
        <taxon>Musaceae</taxon>
        <taxon>Musa</taxon>
    </lineage>
</organism>
<dbReference type="InParanoid" id="A0A804I9D2"/>
<protein>
    <submittedName>
        <fullName evidence="1">Uncharacterized protein</fullName>
    </submittedName>
</protein>
<dbReference type="Gramene" id="Ma03_t07100.1">
    <property type="protein sequence ID" value="Ma03_p07100.1"/>
    <property type="gene ID" value="Ma03_g07100"/>
</dbReference>
<keyword evidence="2" id="KW-1185">Reference proteome</keyword>
<name>A0A804I9D2_MUSAM</name>
<reference evidence="1" key="1">
    <citation type="submission" date="2021-05" db="UniProtKB">
        <authorList>
            <consortium name="EnsemblPlants"/>
        </authorList>
    </citation>
    <scope>IDENTIFICATION</scope>
    <source>
        <strain evidence="1">subsp. malaccensis</strain>
    </source>
</reference>
<evidence type="ECO:0000313" key="2">
    <source>
        <dbReference type="Proteomes" id="UP000012960"/>
    </source>
</evidence>
<evidence type="ECO:0000313" key="1">
    <source>
        <dbReference type="EnsemblPlants" id="Ma03_p07100.1"/>
    </source>
</evidence>
<dbReference type="EnsemblPlants" id="Ma03_t07100.1">
    <property type="protein sequence ID" value="Ma03_p07100.1"/>
    <property type="gene ID" value="Ma03_g07100"/>
</dbReference>
<proteinExistence type="predicted"/>
<sequence>MPFLRSMRNRGC</sequence>
<accession>A0A804I9D2</accession>